<comment type="caution">
    <text evidence="2">The sequence shown here is derived from an EMBL/GenBank/DDBJ whole genome shotgun (WGS) entry which is preliminary data.</text>
</comment>
<feature type="domain" description="GPI inositol-deacylase PGAP1-like alpha/beta" evidence="1">
    <location>
        <begin position="207"/>
        <end position="306"/>
    </location>
</feature>
<dbReference type="GO" id="GO:0016788">
    <property type="term" value="F:hydrolase activity, acting on ester bonds"/>
    <property type="evidence" value="ECO:0007669"/>
    <property type="project" value="InterPro"/>
</dbReference>
<dbReference type="EMBL" id="JACHGB010000008">
    <property type="protein sequence ID" value="MBB5273651.1"/>
    <property type="molecule type" value="Genomic_DNA"/>
</dbReference>
<evidence type="ECO:0000313" key="3">
    <source>
        <dbReference type="Proteomes" id="UP000532440"/>
    </source>
</evidence>
<dbReference type="AlphaFoldDB" id="A0A7W8HLM4"/>
<accession>A0A7W8HLM4</accession>
<dbReference type="Proteomes" id="UP000532440">
    <property type="component" value="Unassembled WGS sequence"/>
</dbReference>
<keyword evidence="3" id="KW-1185">Reference proteome</keyword>
<evidence type="ECO:0000259" key="1">
    <source>
        <dbReference type="Pfam" id="PF07819"/>
    </source>
</evidence>
<gene>
    <name evidence="2" type="ORF">HNQ70_003682</name>
</gene>
<dbReference type="RefSeq" id="WP_183970497.1">
    <property type="nucleotide sequence ID" value="NZ_BAABEW010000013.1"/>
</dbReference>
<name>A0A7W8HLM4_9BURK</name>
<dbReference type="Pfam" id="PF07819">
    <property type="entry name" value="PGAP1"/>
    <property type="match status" value="1"/>
</dbReference>
<reference evidence="2 3" key="1">
    <citation type="submission" date="2020-08" db="EMBL/GenBank/DDBJ databases">
        <title>Genomic Encyclopedia of Type Strains, Phase IV (KMG-IV): sequencing the most valuable type-strain genomes for metagenomic binning, comparative biology and taxonomic classification.</title>
        <authorList>
            <person name="Goeker M."/>
        </authorList>
    </citation>
    <scope>NUCLEOTIDE SEQUENCE [LARGE SCALE GENOMIC DNA]</scope>
    <source>
        <strain evidence="2 3">DSM 29781</strain>
    </source>
</reference>
<dbReference type="InterPro" id="IPR029058">
    <property type="entry name" value="AB_hydrolase_fold"/>
</dbReference>
<evidence type="ECO:0000313" key="2">
    <source>
        <dbReference type="EMBL" id="MBB5273651.1"/>
    </source>
</evidence>
<proteinExistence type="predicted"/>
<dbReference type="Gene3D" id="3.40.50.1820">
    <property type="entry name" value="alpha/beta hydrolase"/>
    <property type="match status" value="1"/>
</dbReference>
<dbReference type="InterPro" id="IPR012908">
    <property type="entry name" value="PGAP1-ab_dom-like"/>
</dbReference>
<organism evidence="2 3">
    <name type="scientific">Quisquiliibacterium transsilvanicum</name>
    <dbReference type="NCBI Taxonomy" id="1549638"/>
    <lineage>
        <taxon>Bacteria</taxon>
        <taxon>Pseudomonadati</taxon>
        <taxon>Pseudomonadota</taxon>
        <taxon>Betaproteobacteria</taxon>
        <taxon>Burkholderiales</taxon>
        <taxon>Burkholderiaceae</taxon>
        <taxon>Quisquiliibacterium</taxon>
    </lineage>
</organism>
<sequence>MAPNSRNADLRGASRLAVAATLGVTDLVEAMHRTIQRVPLPIGTPVEGRTRGITGFVYKTVRGVTRMVGGGIDTALAVLGEALPEDEDEAGWAGREPLVAALNGVLGDYLERTANPLAIPMSLRHEGRTLQQGEGAAVVAAPSGWLILAIHGLCMSDLQWRRGAVDPIGVLARGLGATPLHLRYNTGLHVSTNGRALSERLQALLADWPVPITRITLIGHSMGGLVARSAYHDAQARGLDWIDRVRDMVFLGTPHHGAPLERGGRWVHEVLGVSPYSAAFARLGSLRSAGITDLRHGSLLDEDWQGRDRFAHAADTRVPVPLPEGVACYAIAATTGRREDPLARRLLGDGLVPLDSALGRHPQARRGLAFPPGHTWIALRTGHVGLLGRASVYRRVAGWLSAGS</sequence>
<dbReference type="SUPFAM" id="SSF53474">
    <property type="entry name" value="alpha/beta-Hydrolases"/>
    <property type="match status" value="1"/>
</dbReference>
<protein>
    <submittedName>
        <fullName evidence="2">Pimeloyl-ACP methyl ester carboxylesterase</fullName>
    </submittedName>
</protein>